<dbReference type="PROSITE" id="PS51186">
    <property type="entry name" value="GNAT"/>
    <property type="match status" value="1"/>
</dbReference>
<keyword evidence="5" id="KW-1185">Reference proteome</keyword>
<evidence type="ECO:0000313" key="5">
    <source>
        <dbReference type="Proteomes" id="UP001276854"/>
    </source>
</evidence>
<dbReference type="Gene3D" id="3.40.630.30">
    <property type="match status" value="1"/>
</dbReference>
<comment type="caution">
    <text evidence="4">The sequence shown here is derived from an EMBL/GenBank/DDBJ whole genome shotgun (WGS) entry which is preliminary data.</text>
</comment>
<evidence type="ECO:0000259" key="3">
    <source>
        <dbReference type="PROSITE" id="PS51186"/>
    </source>
</evidence>
<dbReference type="Pfam" id="PF00583">
    <property type="entry name" value="Acetyltransf_1"/>
    <property type="match status" value="1"/>
</dbReference>
<dbReference type="PANTHER" id="PTHR43420:SF47">
    <property type="entry name" value="N-ACETYLTRANSFERASE DOMAIN-CONTAINING PROTEIN"/>
    <property type="match status" value="1"/>
</dbReference>
<evidence type="ECO:0000256" key="1">
    <source>
        <dbReference type="ARBA" id="ARBA00022679"/>
    </source>
</evidence>
<gene>
    <name evidence="4" type="ORF">RZO55_15455</name>
</gene>
<name>A0ABU4GMX4_9CLOT</name>
<dbReference type="PANTHER" id="PTHR43420">
    <property type="entry name" value="ACETYLTRANSFERASE"/>
    <property type="match status" value="1"/>
</dbReference>
<protein>
    <submittedName>
        <fullName evidence="4">N-acetyltransferase</fullName>
        <ecNumber evidence="4">2.3.1.-</ecNumber>
    </submittedName>
</protein>
<dbReference type="SUPFAM" id="SSF55729">
    <property type="entry name" value="Acyl-CoA N-acyltransferases (Nat)"/>
    <property type="match status" value="1"/>
</dbReference>
<dbReference type="InterPro" id="IPR016181">
    <property type="entry name" value="Acyl_CoA_acyltransferase"/>
</dbReference>
<accession>A0ABU4GMX4</accession>
<dbReference type="GO" id="GO:0016746">
    <property type="term" value="F:acyltransferase activity"/>
    <property type="evidence" value="ECO:0007669"/>
    <property type="project" value="UniProtKB-KW"/>
</dbReference>
<evidence type="ECO:0000313" key="4">
    <source>
        <dbReference type="EMBL" id="MDW2798971.1"/>
    </source>
</evidence>
<dbReference type="CDD" id="cd04301">
    <property type="entry name" value="NAT_SF"/>
    <property type="match status" value="1"/>
</dbReference>
<keyword evidence="2 4" id="KW-0012">Acyltransferase</keyword>
<organism evidence="4 5">
    <name type="scientific">Clostridium boliviensis</name>
    <dbReference type="NCBI Taxonomy" id="318465"/>
    <lineage>
        <taxon>Bacteria</taxon>
        <taxon>Bacillati</taxon>
        <taxon>Bacillota</taxon>
        <taxon>Clostridia</taxon>
        <taxon>Eubacteriales</taxon>
        <taxon>Clostridiaceae</taxon>
        <taxon>Clostridium</taxon>
    </lineage>
</organism>
<sequence length="173" mass="20200">MKLNLTFRQCIPDDIHTLCNFSYKTYNETFAHMNTPSNMKAYLEQSFNISKLYGELSNSNSLFYFLYANGELAGYLKLNEAPSQTDINNMQSLEIERIYVAKEFQGEGLGNVLMNKAIDIANARKKLYVWLGVWERNDRAILFYKKNGFYEIGTHSFFMGEEEQTDFVMRKNL</sequence>
<keyword evidence="1 4" id="KW-0808">Transferase</keyword>
<dbReference type="InterPro" id="IPR050680">
    <property type="entry name" value="YpeA/RimI_acetyltransf"/>
</dbReference>
<dbReference type="RefSeq" id="WP_318065167.1">
    <property type="nucleotide sequence ID" value="NZ_JAWONS010000240.1"/>
</dbReference>
<evidence type="ECO:0000256" key="2">
    <source>
        <dbReference type="ARBA" id="ARBA00023315"/>
    </source>
</evidence>
<dbReference type="Proteomes" id="UP001276854">
    <property type="component" value="Unassembled WGS sequence"/>
</dbReference>
<dbReference type="InterPro" id="IPR000182">
    <property type="entry name" value="GNAT_dom"/>
</dbReference>
<reference evidence="4 5" key="1">
    <citation type="submission" date="2023-10" db="EMBL/GenBank/DDBJ databases">
        <title>A novel Glycoside Hydrolase 43-Like Enzyme from Clostrdium boliviensis is an Endo-xylanase, and a Candidate for Xylooligosaccharides Production from Different Xylan Substrates.</title>
        <authorList>
            <person name="Alvarez M.T."/>
            <person name="Rocabado-Villegas L.R."/>
            <person name="Salas-Veizaga D.M."/>
            <person name="Linares-Pasten J.A."/>
            <person name="Gudmundsdottir E.E."/>
            <person name="Hreggvidsson G.O."/>
            <person name="Adlercreutz P."/>
            <person name="Nordberg Karlsson E."/>
        </authorList>
    </citation>
    <scope>NUCLEOTIDE SEQUENCE [LARGE SCALE GENOMIC DNA]</scope>
    <source>
        <strain evidence="4 5">E-1</strain>
    </source>
</reference>
<dbReference type="EC" id="2.3.1.-" evidence="4"/>
<feature type="domain" description="N-acetyltransferase" evidence="3">
    <location>
        <begin position="5"/>
        <end position="173"/>
    </location>
</feature>
<proteinExistence type="predicted"/>
<dbReference type="EMBL" id="JAWONS010000240">
    <property type="protein sequence ID" value="MDW2798971.1"/>
    <property type="molecule type" value="Genomic_DNA"/>
</dbReference>